<feature type="compositionally biased region" description="Pro residues" evidence="1">
    <location>
        <begin position="122"/>
        <end position="137"/>
    </location>
</feature>
<evidence type="ECO:0000313" key="2">
    <source>
        <dbReference type="EMBL" id="KAK4130167.1"/>
    </source>
</evidence>
<sequence length="539" mass="57955">MAALFSEGLMPQGFFANSHEVYAEIASYPVVPPEKIKQYWNVYTTTFRRRFDPSAYRLENFWWHVWGSDKRNLSGPALARLFEELSNGPTYALLWSPVEPGQHPKTRGSSDSSGQDAAPIKSKPPTPSSSRPPPPHPILKKSRTPSTSTRRPTARFASPPESSDKGNTGHGVASLEPAQTSSEMPPPPLPSLARKQPVTAAEAPTTEPTATTEMTPTAGTTPETETNPPAELVSTPDPAVHLQLPKNSFFRGAKGTTITTRRLVVTTASSRRKPVIVRRRSSQSSTGSIADTRAAGAGSTTATKHARSRRAPLTAAQLLGQGSVSPHATEPVLREPVVSELVVSEPVVSEPVMSEPVLSAKAAGKRPARRTMSPSVVARSVRDSTTLPGLSQSRQEAAGQAPQAPPRIAGFVGDLRLGSRAPSMVRSRSNNTEGLHRRREPGLALLPSQATSSVATYITTARGQFDTETFTADSIIPEARDIPDSVLFGSQPSSSPLLEPHFTPTPPNLAPPILFGRSKSELTLLLERERERERASEES</sequence>
<evidence type="ECO:0000313" key="3">
    <source>
        <dbReference type="Proteomes" id="UP001304895"/>
    </source>
</evidence>
<feature type="compositionally biased region" description="Low complexity" evidence="1">
    <location>
        <begin position="290"/>
        <end position="303"/>
    </location>
</feature>
<dbReference type="EMBL" id="MU853442">
    <property type="protein sequence ID" value="KAK4130167.1"/>
    <property type="molecule type" value="Genomic_DNA"/>
</dbReference>
<reference evidence="2" key="1">
    <citation type="journal article" date="2023" name="Mol. Phylogenet. Evol.">
        <title>Genome-scale phylogeny and comparative genomics of the fungal order Sordariales.</title>
        <authorList>
            <person name="Hensen N."/>
            <person name="Bonometti L."/>
            <person name="Westerberg I."/>
            <person name="Brannstrom I.O."/>
            <person name="Guillou S."/>
            <person name="Cros-Aarteil S."/>
            <person name="Calhoun S."/>
            <person name="Haridas S."/>
            <person name="Kuo A."/>
            <person name="Mondo S."/>
            <person name="Pangilinan J."/>
            <person name="Riley R."/>
            <person name="LaButti K."/>
            <person name="Andreopoulos B."/>
            <person name="Lipzen A."/>
            <person name="Chen C."/>
            <person name="Yan M."/>
            <person name="Daum C."/>
            <person name="Ng V."/>
            <person name="Clum A."/>
            <person name="Steindorff A."/>
            <person name="Ohm R.A."/>
            <person name="Martin F."/>
            <person name="Silar P."/>
            <person name="Natvig D.O."/>
            <person name="Lalanne C."/>
            <person name="Gautier V."/>
            <person name="Ament-Velasquez S.L."/>
            <person name="Kruys A."/>
            <person name="Hutchinson M.I."/>
            <person name="Powell A.J."/>
            <person name="Barry K."/>
            <person name="Miller A.N."/>
            <person name="Grigoriev I.V."/>
            <person name="Debuchy R."/>
            <person name="Gladieux P."/>
            <person name="Hiltunen Thoren M."/>
            <person name="Johannesson H."/>
        </authorList>
    </citation>
    <scope>NUCLEOTIDE SEQUENCE</scope>
    <source>
        <strain evidence="2">CBS 123565</strain>
    </source>
</reference>
<gene>
    <name evidence="2" type="ORF">BT67DRAFT_452677</name>
</gene>
<organism evidence="2 3">
    <name type="scientific">Trichocladium antarcticum</name>
    <dbReference type="NCBI Taxonomy" id="1450529"/>
    <lineage>
        <taxon>Eukaryota</taxon>
        <taxon>Fungi</taxon>
        <taxon>Dikarya</taxon>
        <taxon>Ascomycota</taxon>
        <taxon>Pezizomycotina</taxon>
        <taxon>Sordariomycetes</taxon>
        <taxon>Sordariomycetidae</taxon>
        <taxon>Sordariales</taxon>
        <taxon>Chaetomiaceae</taxon>
        <taxon>Trichocladium</taxon>
    </lineage>
</organism>
<feature type="compositionally biased region" description="Polar residues" evidence="1">
    <location>
        <begin position="383"/>
        <end position="394"/>
    </location>
</feature>
<feature type="region of interest" description="Disordered" evidence="1">
    <location>
        <begin position="95"/>
        <end position="240"/>
    </location>
</feature>
<keyword evidence="3" id="KW-1185">Reference proteome</keyword>
<feature type="compositionally biased region" description="Low complexity" evidence="1">
    <location>
        <begin position="144"/>
        <end position="158"/>
    </location>
</feature>
<dbReference type="AlphaFoldDB" id="A0AAN6UBW6"/>
<name>A0AAN6UBW6_9PEZI</name>
<accession>A0AAN6UBW6</accession>
<evidence type="ECO:0000256" key="1">
    <source>
        <dbReference type="SAM" id="MobiDB-lite"/>
    </source>
</evidence>
<proteinExistence type="predicted"/>
<dbReference type="Proteomes" id="UP001304895">
    <property type="component" value="Unassembled WGS sequence"/>
</dbReference>
<reference evidence="2" key="2">
    <citation type="submission" date="2023-05" db="EMBL/GenBank/DDBJ databases">
        <authorList>
            <consortium name="Lawrence Berkeley National Laboratory"/>
            <person name="Steindorff A."/>
            <person name="Hensen N."/>
            <person name="Bonometti L."/>
            <person name="Westerberg I."/>
            <person name="Brannstrom I.O."/>
            <person name="Guillou S."/>
            <person name="Cros-Aarteil S."/>
            <person name="Calhoun S."/>
            <person name="Haridas S."/>
            <person name="Kuo A."/>
            <person name="Mondo S."/>
            <person name="Pangilinan J."/>
            <person name="Riley R."/>
            <person name="Labutti K."/>
            <person name="Andreopoulos B."/>
            <person name="Lipzen A."/>
            <person name="Chen C."/>
            <person name="Yanf M."/>
            <person name="Daum C."/>
            <person name="Ng V."/>
            <person name="Clum A."/>
            <person name="Ohm R."/>
            <person name="Martin F."/>
            <person name="Silar P."/>
            <person name="Natvig D."/>
            <person name="Lalanne C."/>
            <person name="Gautier V."/>
            <person name="Ament-Velasquez S.L."/>
            <person name="Kruys A."/>
            <person name="Hutchinson M.I."/>
            <person name="Powell A.J."/>
            <person name="Barry K."/>
            <person name="Miller A.N."/>
            <person name="Grigoriev I.V."/>
            <person name="Debuchy R."/>
            <person name="Gladieux P."/>
            <person name="Thoren M.H."/>
            <person name="Johannesson H."/>
        </authorList>
    </citation>
    <scope>NUCLEOTIDE SEQUENCE</scope>
    <source>
        <strain evidence="2">CBS 123565</strain>
    </source>
</reference>
<feature type="region of interest" description="Disordered" evidence="1">
    <location>
        <begin position="490"/>
        <end position="514"/>
    </location>
</feature>
<feature type="region of interest" description="Disordered" evidence="1">
    <location>
        <begin position="363"/>
        <end position="443"/>
    </location>
</feature>
<protein>
    <recommendedName>
        <fullName evidence="4">Nitrogen regulatory protein areA GATA-like domain-containing protein</fullName>
    </recommendedName>
</protein>
<evidence type="ECO:0008006" key="4">
    <source>
        <dbReference type="Google" id="ProtNLM"/>
    </source>
</evidence>
<feature type="region of interest" description="Disordered" evidence="1">
    <location>
        <begin position="274"/>
        <end position="310"/>
    </location>
</feature>
<feature type="compositionally biased region" description="Low complexity" evidence="1">
    <location>
        <begin position="199"/>
        <end position="231"/>
    </location>
</feature>
<comment type="caution">
    <text evidence="2">The sequence shown here is derived from an EMBL/GenBank/DDBJ whole genome shotgun (WGS) entry which is preliminary data.</text>
</comment>